<dbReference type="OrthoDB" id="201790at2157"/>
<reference evidence="1 2" key="1">
    <citation type="submission" date="2019-02" db="EMBL/GenBank/DDBJ databases">
        <title>Halonotius sp. a new haloqrchaeon isolated from saline water.</title>
        <authorList>
            <person name="Duran-Viseras A."/>
            <person name="Sanchez-Porro C."/>
            <person name="Ventosa A."/>
        </authorList>
    </citation>
    <scope>NUCLEOTIDE SEQUENCE [LARGE SCALE GENOMIC DNA]</scope>
    <source>
        <strain evidence="1 2">F9-27</strain>
    </source>
</reference>
<name>A0A544QQZ0_9EURY</name>
<dbReference type="Proteomes" id="UP000315385">
    <property type="component" value="Unassembled WGS sequence"/>
</dbReference>
<gene>
    <name evidence="1" type="ORF">EWF95_02670</name>
</gene>
<sequence length="160" mass="16566">MVHARISTGAEQPINRDGAVSQFAGQEGDLVGRNADGDWVQADAVAEANGGAEVNASGVLAAPVTDPTDFSQEEVRVIIEANRELIGEARVGVVKYGIIIENADEDWGFTPGQPVYLGASGAYTQTPPATTGDIEQVVGEATGDGETVFVDVETGYSNVA</sequence>
<dbReference type="AlphaFoldDB" id="A0A544QQZ0"/>
<evidence type="ECO:0000313" key="1">
    <source>
        <dbReference type="EMBL" id="TQQ81858.1"/>
    </source>
</evidence>
<keyword evidence="2" id="KW-1185">Reference proteome</keyword>
<protein>
    <submittedName>
        <fullName evidence="1">Uncharacterized protein</fullName>
    </submittedName>
</protein>
<dbReference type="RefSeq" id="WP_142442511.1">
    <property type="nucleotide sequence ID" value="NZ_SESI01000001.1"/>
</dbReference>
<accession>A0A544QQZ0</accession>
<proteinExistence type="predicted"/>
<comment type="caution">
    <text evidence="1">The sequence shown here is derived from an EMBL/GenBank/DDBJ whole genome shotgun (WGS) entry which is preliminary data.</text>
</comment>
<evidence type="ECO:0000313" key="2">
    <source>
        <dbReference type="Proteomes" id="UP000315385"/>
    </source>
</evidence>
<dbReference type="EMBL" id="SESI01000001">
    <property type="protein sequence ID" value="TQQ81858.1"/>
    <property type="molecule type" value="Genomic_DNA"/>
</dbReference>
<organism evidence="1 2">
    <name type="scientific">Halonotius roseus</name>
    <dbReference type="NCBI Taxonomy" id="2511997"/>
    <lineage>
        <taxon>Archaea</taxon>
        <taxon>Methanobacteriati</taxon>
        <taxon>Methanobacteriota</taxon>
        <taxon>Stenosarchaea group</taxon>
        <taxon>Halobacteria</taxon>
        <taxon>Halobacteriales</taxon>
        <taxon>Haloferacaceae</taxon>
        <taxon>Halonotius</taxon>
    </lineage>
</organism>